<keyword evidence="8" id="KW-0472">Membrane</keyword>
<dbReference type="GO" id="GO:0006826">
    <property type="term" value="P:iron ion transport"/>
    <property type="evidence" value="ECO:0007669"/>
    <property type="project" value="UniProtKB-KW"/>
</dbReference>
<gene>
    <name evidence="11" type="ORF">METZ01_LOCUS308632</name>
</gene>
<evidence type="ECO:0000256" key="8">
    <source>
        <dbReference type="ARBA" id="ARBA00023136"/>
    </source>
</evidence>
<dbReference type="EMBL" id="UINC01097778">
    <property type="protein sequence ID" value="SVC55778.1"/>
    <property type="molecule type" value="Genomic_DNA"/>
</dbReference>
<dbReference type="PANTHER" id="PTHR32552">
    <property type="entry name" value="FERRICHROME IRON RECEPTOR-RELATED"/>
    <property type="match status" value="1"/>
</dbReference>
<evidence type="ECO:0000256" key="5">
    <source>
        <dbReference type="ARBA" id="ARBA00023004"/>
    </source>
</evidence>
<keyword evidence="7" id="KW-0798">TonB box</keyword>
<evidence type="ECO:0000256" key="9">
    <source>
        <dbReference type="ARBA" id="ARBA00023237"/>
    </source>
</evidence>
<dbReference type="Pfam" id="PF00593">
    <property type="entry name" value="TonB_dep_Rec_b-barrel"/>
    <property type="match status" value="1"/>
</dbReference>
<keyword evidence="4" id="KW-0812">Transmembrane</keyword>
<evidence type="ECO:0000313" key="11">
    <source>
        <dbReference type="EMBL" id="SVC55778.1"/>
    </source>
</evidence>
<keyword evidence="6" id="KW-0406">Ion transport</keyword>
<name>A0A382N5C5_9ZZZZ</name>
<evidence type="ECO:0000256" key="6">
    <source>
        <dbReference type="ARBA" id="ARBA00023065"/>
    </source>
</evidence>
<organism evidence="11">
    <name type="scientific">marine metagenome</name>
    <dbReference type="NCBI Taxonomy" id="408172"/>
    <lineage>
        <taxon>unclassified sequences</taxon>
        <taxon>metagenomes</taxon>
        <taxon>ecological metagenomes</taxon>
    </lineage>
</organism>
<dbReference type="SUPFAM" id="SSF56935">
    <property type="entry name" value="Porins"/>
    <property type="match status" value="1"/>
</dbReference>
<dbReference type="InterPro" id="IPR036942">
    <property type="entry name" value="Beta-barrel_TonB_sf"/>
</dbReference>
<keyword evidence="2" id="KW-0813">Transport</keyword>
<dbReference type="InterPro" id="IPR039426">
    <property type="entry name" value="TonB-dep_rcpt-like"/>
</dbReference>
<accession>A0A382N5C5</accession>
<feature type="domain" description="TonB-dependent receptor-like beta-barrel" evidence="10">
    <location>
        <begin position="21"/>
        <end position="317"/>
    </location>
</feature>
<dbReference type="PROSITE" id="PS01156">
    <property type="entry name" value="TONB_DEPENDENT_REC_2"/>
    <property type="match status" value="1"/>
</dbReference>
<evidence type="ECO:0000256" key="2">
    <source>
        <dbReference type="ARBA" id="ARBA00022448"/>
    </source>
</evidence>
<comment type="subcellular location">
    <subcellularLocation>
        <location evidence="1">Cell outer membrane</location>
        <topology evidence="1">Multi-pass membrane protein</topology>
    </subcellularLocation>
</comment>
<evidence type="ECO:0000259" key="10">
    <source>
        <dbReference type="Pfam" id="PF00593"/>
    </source>
</evidence>
<keyword evidence="5" id="KW-0408">Iron</keyword>
<feature type="non-terminal residue" evidence="11">
    <location>
        <position position="1"/>
    </location>
</feature>
<dbReference type="GO" id="GO:0009279">
    <property type="term" value="C:cell outer membrane"/>
    <property type="evidence" value="ECO:0007669"/>
    <property type="project" value="UniProtKB-SubCell"/>
</dbReference>
<keyword evidence="9" id="KW-0998">Cell outer membrane</keyword>
<dbReference type="InterPro" id="IPR000531">
    <property type="entry name" value="Beta-barrel_TonB"/>
</dbReference>
<evidence type="ECO:0000256" key="4">
    <source>
        <dbReference type="ARBA" id="ARBA00022692"/>
    </source>
</evidence>
<dbReference type="PANTHER" id="PTHR32552:SF81">
    <property type="entry name" value="TONB-DEPENDENT OUTER MEMBRANE RECEPTOR"/>
    <property type="match status" value="1"/>
</dbReference>
<dbReference type="InterPro" id="IPR010917">
    <property type="entry name" value="TonB_rcpt_CS"/>
</dbReference>
<evidence type="ECO:0000256" key="3">
    <source>
        <dbReference type="ARBA" id="ARBA00022496"/>
    </source>
</evidence>
<reference evidence="11" key="1">
    <citation type="submission" date="2018-05" db="EMBL/GenBank/DDBJ databases">
        <authorList>
            <person name="Lanie J.A."/>
            <person name="Ng W.-L."/>
            <person name="Kazmierczak K.M."/>
            <person name="Andrzejewski T.M."/>
            <person name="Davidsen T.M."/>
            <person name="Wayne K.J."/>
            <person name="Tettelin H."/>
            <person name="Glass J.I."/>
            <person name="Rusch D."/>
            <person name="Podicherti R."/>
            <person name="Tsui H.-C.T."/>
            <person name="Winkler M.E."/>
        </authorList>
    </citation>
    <scope>NUCLEOTIDE SEQUENCE</scope>
</reference>
<dbReference type="AlphaFoldDB" id="A0A382N5C5"/>
<keyword evidence="3" id="KW-0410">Iron transport</keyword>
<protein>
    <recommendedName>
        <fullName evidence="10">TonB-dependent receptor-like beta-barrel domain-containing protein</fullName>
    </recommendedName>
</protein>
<evidence type="ECO:0000256" key="1">
    <source>
        <dbReference type="ARBA" id="ARBA00004571"/>
    </source>
</evidence>
<sequence>DSVTANTVEGIVITGSPLGLIRSDIDIQSTNWSLFGQVEYDLTNALTVIAGLRWSQDDKDLEFTQVSRNMDDQGIPSGSLLFDLDVEAVGAFDDVPTIDYGDFAARLQLNLRTGDDTLWFASWNRGMKGGNWTAAAAIGIDELQHDEEVLNSFEVGVKTSFADGTARLNATVFYYDYEDYQAFSLTGLTPAVTNSDATANGGEIELFWTPGEGWDIVLGAAFIDSEVDFVPAVFPGSGTSDAELPQAPSTSFNVLVRKAWNLGGGELALQVDGNWNDEQFLEGTNSLVSLQDSYFVGNASVSYATENWTVIAWGKNLNDEEYLLYNLDIGLAGFIEQVYAPPRHWGATVRYHF</sequence>
<proteinExistence type="predicted"/>
<evidence type="ECO:0000256" key="7">
    <source>
        <dbReference type="ARBA" id="ARBA00023077"/>
    </source>
</evidence>
<dbReference type="Gene3D" id="2.40.170.20">
    <property type="entry name" value="TonB-dependent receptor, beta-barrel domain"/>
    <property type="match status" value="1"/>
</dbReference>